<dbReference type="PANTHER" id="PTHR21054">
    <property type="entry name" value="ZINC METALLOPROTEINASE-RELATED"/>
    <property type="match status" value="1"/>
</dbReference>
<dbReference type="Pfam" id="PF12044">
    <property type="entry name" value="Metallopep"/>
    <property type="match status" value="1"/>
</dbReference>
<dbReference type="Proteomes" id="UP000815677">
    <property type="component" value="Unassembled WGS sequence"/>
</dbReference>
<feature type="region of interest" description="Disordered" evidence="1">
    <location>
        <begin position="712"/>
        <end position="742"/>
    </location>
</feature>
<protein>
    <recommendedName>
        <fullName evidence="4">Zinc metalloproteinase</fullName>
    </recommendedName>
</protein>
<evidence type="ECO:0008006" key="4">
    <source>
        <dbReference type="Google" id="ProtNLM"/>
    </source>
</evidence>
<name>A0ABQ0L790_MYCCL</name>
<dbReference type="EMBL" id="DF842472">
    <property type="protein sequence ID" value="GAT46402.1"/>
    <property type="molecule type" value="Genomic_DNA"/>
</dbReference>
<proteinExistence type="predicted"/>
<accession>A0ABQ0L790</accession>
<keyword evidence="3" id="KW-1185">Reference proteome</keyword>
<evidence type="ECO:0000313" key="3">
    <source>
        <dbReference type="Proteomes" id="UP000815677"/>
    </source>
</evidence>
<dbReference type="InterPro" id="IPR053002">
    <property type="entry name" value="Metalloproteinase_M10B"/>
</dbReference>
<evidence type="ECO:0000256" key="1">
    <source>
        <dbReference type="SAM" id="MobiDB-lite"/>
    </source>
</evidence>
<organism evidence="2 3">
    <name type="scientific">Mycena chlorophos</name>
    <name type="common">Agaric fungus</name>
    <name type="synonym">Agaricus chlorophos</name>
    <dbReference type="NCBI Taxonomy" id="658473"/>
    <lineage>
        <taxon>Eukaryota</taxon>
        <taxon>Fungi</taxon>
        <taxon>Dikarya</taxon>
        <taxon>Basidiomycota</taxon>
        <taxon>Agaricomycotina</taxon>
        <taxon>Agaricomycetes</taxon>
        <taxon>Agaricomycetidae</taxon>
        <taxon>Agaricales</taxon>
        <taxon>Marasmiineae</taxon>
        <taxon>Mycenaceae</taxon>
        <taxon>Mycena</taxon>
    </lineage>
</organism>
<reference evidence="2" key="1">
    <citation type="submission" date="2014-09" db="EMBL/GenBank/DDBJ databases">
        <title>Genome sequence of the luminous mushroom Mycena chlorophos for searching fungal bioluminescence genes.</title>
        <authorList>
            <person name="Tanaka Y."/>
            <person name="Kasuga D."/>
            <person name="Oba Y."/>
            <person name="Hase S."/>
            <person name="Sato K."/>
            <person name="Oba Y."/>
            <person name="Sakakibara Y."/>
        </authorList>
    </citation>
    <scope>NUCLEOTIDE SEQUENCE</scope>
</reference>
<dbReference type="PANTHER" id="PTHR21054:SF2">
    <property type="entry name" value="MIP04191P"/>
    <property type="match status" value="1"/>
</dbReference>
<evidence type="ECO:0000313" key="2">
    <source>
        <dbReference type="EMBL" id="GAT46402.1"/>
    </source>
</evidence>
<sequence length="742" mass="81133">MSKRPASPERGPRPPKVTIVDHDFVVNVEDGETIYQHCVLLAGQCKDLGSGEEDFVSVNTTDTFGRHSSQSWPTVAGKWKALAMLSPGPNTVQLKLHHQGAVSPVYEFKLVYQPLLQLPPLHLAIMVAKDSPLLIDCPPAKFGGISSAHSTLESAIAKFRMAAYMWQAQTAEDFRLKGLGRRAFRLDEEWGIDTTSRAGYQSDPSGRQVTSAIPKVHIIRSEHTVEELRDAQVAQQNPHGRRRDDLHSFFKAALRSHGSPFSSAERPVVAGLILDSHYSIEQNLILAHAALGAHDPNGVSLGVFGSHLTYSWPRFLEEIPACLLDRTPTGDTVGNDNGECGTMREACWVGQGAFLHEVGHAFSADHTTGIMARGYSRHWGRNFLASEETGNEAVWDLQDALKFRDFDHFLLPGDDALTHEECSASAEITCEMSAEDDEPVLQIRCKAGIAQIDFNGKVVYQAELFANTALAANKTELENVSYTGGHTFSIKFSDLEKQFDRAKDLSISLLGLNGKKRVVDQTWKMLAELPFVRVPGTMIVLRKTSVKADDNDDGEFWRWAMLLQRKGADGKLVRCSAIDLRVGAIMDGAVVHYADGSHVNCGPVSLHGRPHTFGGHASEKRDIPADARIAKVEINASGWGTLGGIRMTLDDGSSWGELNGHATETLAPQDDERIVGLYGRSQLGSGFAIEFGIITAKKDVGELPEVVYDMPELQNTEGGVNADASMNDGSDNGSDKEEEEEE</sequence>
<dbReference type="InterPro" id="IPR021917">
    <property type="entry name" value="Unchr_Zn-peptidase-like"/>
</dbReference>
<gene>
    <name evidence="2" type="ORF">MCHLO_03934</name>
</gene>